<organism evidence="6 7">
    <name type="scientific">Metabacillus arenae</name>
    <dbReference type="NCBI Taxonomy" id="2771434"/>
    <lineage>
        <taxon>Bacteria</taxon>
        <taxon>Bacillati</taxon>
        <taxon>Bacillota</taxon>
        <taxon>Bacilli</taxon>
        <taxon>Bacillales</taxon>
        <taxon>Bacillaceae</taxon>
        <taxon>Metabacillus</taxon>
    </lineage>
</organism>
<evidence type="ECO:0000256" key="3">
    <source>
        <dbReference type="PROSITE-ProRule" id="PRU10007"/>
    </source>
</evidence>
<name>A0A926NHP6_9BACI</name>
<dbReference type="GO" id="GO:0016620">
    <property type="term" value="F:oxidoreductase activity, acting on the aldehyde or oxo group of donors, NAD or NADP as acceptor"/>
    <property type="evidence" value="ECO:0007669"/>
    <property type="project" value="InterPro"/>
</dbReference>
<evidence type="ECO:0000313" key="6">
    <source>
        <dbReference type="EMBL" id="MBD1380985.1"/>
    </source>
</evidence>
<keyword evidence="7" id="KW-1185">Reference proteome</keyword>
<feature type="active site" evidence="3">
    <location>
        <position position="250"/>
    </location>
</feature>
<evidence type="ECO:0000259" key="5">
    <source>
        <dbReference type="Pfam" id="PF00171"/>
    </source>
</evidence>
<dbReference type="PROSITE" id="PS00687">
    <property type="entry name" value="ALDEHYDE_DEHYDR_GLU"/>
    <property type="match status" value="1"/>
</dbReference>
<evidence type="ECO:0000256" key="1">
    <source>
        <dbReference type="ARBA" id="ARBA00009986"/>
    </source>
</evidence>
<sequence>MKIYDKLFIGGQWVESSSGKFMDIINPANEEIWAKVTEGMEADVDEAVKSARFAFDHGIWRKMSTYERTEILRKMGQLVQENAEHLARMETLENGKPYHLALREAQNNPQWWFYYAGIADKIHGETIPFEDNKHIFTLREPLGVVGAITAWNTPLLMATQKLSMALAAGNTVVLKPARTTPITALELAKLAEKAGFPPGVVNVVTGRGETAGNRLVSHMDVDKLTFTGATETARKLMSTASVNMKKLSFELGGKSPQVIFPDANLDAAFESAVTNAFVLTGQSCTLGSRVLVHRDIYKDFVSKYIEKVKELTVGDPFTNVDLGPHAHEQQLNTTLDYINIGLEEGAILAAGGERPSDLANGYYIQPTVFVDVDPSMRIAKEEIFGPVVSLIPFSDEEEAIEIANSVSYGLTSGVWTKDTSRAFRMAKNIKAGTVWLNTFRYVRWVTPYGGYKASGWGRENGIEAINEYTHVKTVVVDLEN</sequence>
<dbReference type="InterPro" id="IPR016162">
    <property type="entry name" value="Ald_DH_N"/>
</dbReference>
<dbReference type="AlphaFoldDB" id="A0A926NHP6"/>
<dbReference type="Gene3D" id="3.40.309.10">
    <property type="entry name" value="Aldehyde Dehydrogenase, Chain A, domain 2"/>
    <property type="match status" value="1"/>
</dbReference>
<gene>
    <name evidence="6" type="ORF">IC621_12150</name>
</gene>
<keyword evidence="2 4" id="KW-0560">Oxidoreductase</keyword>
<protein>
    <submittedName>
        <fullName evidence="6">Aldehyde dehydrogenase</fullName>
    </submittedName>
</protein>
<comment type="caution">
    <text evidence="6">The sequence shown here is derived from an EMBL/GenBank/DDBJ whole genome shotgun (WGS) entry which is preliminary data.</text>
</comment>
<dbReference type="Gene3D" id="3.40.605.10">
    <property type="entry name" value="Aldehyde Dehydrogenase, Chain A, domain 1"/>
    <property type="match status" value="1"/>
</dbReference>
<accession>A0A926NHP6</accession>
<proteinExistence type="inferred from homology"/>
<dbReference type="Pfam" id="PF00171">
    <property type="entry name" value="Aldedh"/>
    <property type="match status" value="1"/>
</dbReference>
<dbReference type="SUPFAM" id="SSF53720">
    <property type="entry name" value="ALDH-like"/>
    <property type="match status" value="1"/>
</dbReference>
<feature type="domain" description="Aldehyde dehydrogenase" evidence="5">
    <location>
        <begin position="13"/>
        <end position="474"/>
    </location>
</feature>
<dbReference type="InterPro" id="IPR029510">
    <property type="entry name" value="Ald_DH_CS_GLU"/>
</dbReference>
<dbReference type="CDD" id="cd07114">
    <property type="entry name" value="ALDH_DhaS"/>
    <property type="match status" value="1"/>
</dbReference>
<dbReference type="InterPro" id="IPR016163">
    <property type="entry name" value="Ald_DH_C"/>
</dbReference>
<dbReference type="FunFam" id="3.40.309.10:FF:000012">
    <property type="entry name" value="Betaine aldehyde dehydrogenase"/>
    <property type="match status" value="1"/>
</dbReference>
<evidence type="ECO:0000256" key="4">
    <source>
        <dbReference type="RuleBase" id="RU003345"/>
    </source>
</evidence>
<comment type="similarity">
    <text evidence="1 4">Belongs to the aldehyde dehydrogenase family.</text>
</comment>
<dbReference type="PANTHER" id="PTHR11699">
    <property type="entry name" value="ALDEHYDE DEHYDROGENASE-RELATED"/>
    <property type="match status" value="1"/>
</dbReference>
<evidence type="ECO:0000256" key="2">
    <source>
        <dbReference type="ARBA" id="ARBA00023002"/>
    </source>
</evidence>
<dbReference type="EMBL" id="JACXAI010000014">
    <property type="protein sequence ID" value="MBD1380985.1"/>
    <property type="molecule type" value="Genomic_DNA"/>
</dbReference>
<dbReference type="FunFam" id="3.40.605.10:FF:000007">
    <property type="entry name" value="NAD/NADP-dependent betaine aldehyde dehydrogenase"/>
    <property type="match status" value="1"/>
</dbReference>
<evidence type="ECO:0000313" key="7">
    <source>
        <dbReference type="Proteomes" id="UP000626844"/>
    </source>
</evidence>
<dbReference type="RefSeq" id="WP_191158579.1">
    <property type="nucleotide sequence ID" value="NZ_JACXAI010000014.1"/>
</dbReference>
<reference evidence="6" key="1">
    <citation type="submission" date="2020-09" db="EMBL/GenBank/DDBJ databases">
        <title>A novel bacterium of genus Bacillus, isolated from South China Sea.</title>
        <authorList>
            <person name="Huang H."/>
            <person name="Mo K."/>
            <person name="Hu Y."/>
        </authorList>
    </citation>
    <scope>NUCLEOTIDE SEQUENCE</scope>
    <source>
        <strain evidence="6">IB182487</strain>
    </source>
</reference>
<dbReference type="InterPro" id="IPR016161">
    <property type="entry name" value="Ald_DH/histidinol_DH"/>
</dbReference>
<dbReference type="InterPro" id="IPR015590">
    <property type="entry name" value="Aldehyde_DH_dom"/>
</dbReference>
<dbReference type="Proteomes" id="UP000626844">
    <property type="component" value="Unassembled WGS sequence"/>
</dbReference>